<keyword evidence="2" id="KW-1185">Reference proteome</keyword>
<accession>A0A8H6XUI4</accession>
<dbReference type="AlphaFoldDB" id="A0A8H6XUI4"/>
<organism evidence="1 2">
    <name type="scientific">Mycena sanguinolenta</name>
    <dbReference type="NCBI Taxonomy" id="230812"/>
    <lineage>
        <taxon>Eukaryota</taxon>
        <taxon>Fungi</taxon>
        <taxon>Dikarya</taxon>
        <taxon>Basidiomycota</taxon>
        <taxon>Agaricomycotina</taxon>
        <taxon>Agaricomycetes</taxon>
        <taxon>Agaricomycetidae</taxon>
        <taxon>Agaricales</taxon>
        <taxon>Marasmiineae</taxon>
        <taxon>Mycenaceae</taxon>
        <taxon>Mycena</taxon>
    </lineage>
</organism>
<dbReference type="OrthoDB" id="3026151at2759"/>
<dbReference type="Proteomes" id="UP000623467">
    <property type="component" value="Unassembled WGS sequence"/>
</dbReference>
<sequence>MTVTSFCDLPVEIIGLISEFSAIPNVVTLAQANRRAQSICFCFIYRTVELEDPVRTVKCLTTLGSNMLYAQAVRKLKLLYYPKYPFRRLLVAFRTALVNITNLETLHLSTHLHMFACLSDVLLPRLRMCSIPLALYTDSFVRRHPGLTSLSVLPDYHGEFLSGVPDLSGTHIHMPNLRMFIGPETFAFRVIPHSRASHISIMWNTHRLRLGISPSDDVATLALSSVNILTLENIVGNWDTALLSAITAGLPHLLSLEFWNISVSDLESLQAFISHFDATVSGLPSLTSLSILHGPQRPPGLLDPRDLDREFDTVRRWGDISPTLRCAVLPSETAWSRVYVQGNVWYPATKSPNIPDMIERVKWFLSLVVSSSRELSPGYVRIAEVVAGKETVSVLRTEVERLGRIPEFEVRPTATGMSLSFAVSEGSTS</sequence>
<comment type="caution">
    <text evidence="1">The sequence shown here is derived from an EMBL/GenBank/DDBJ whole genome shotgun (WGS) entry which is preliminary data.</text>
</comment>
<protein>
    <submittedName>
        <fullName evidence="1">F-box domain-containing protein</fullName>
    </submittedName>
</protein>
<reference evidence="1" key="1">
    <citation type="submission" date="2020-05" db="EMBL/GenBank/DDBJ databases">
        <title>Mycena genomes resolve the evolution of fungal bioluminescence.</title>
        <authorList>
            <person name="Tsai I.J."/>
        </authorList>
    </citation>
    <scope>NUCLEOTIDE SEQUENCE</scope>
    <source>
        <strain evidence="1">160909Yilan</strain>
    </source>
</reference>
<proteinExistence type="predicted"/>
<name>A0A8H6XUI4_9AGAR</name>
<gene>
    <name evidence="1" type="ORF">MSAN_01820700</name>
</gene>
<evidence type="ECO:0000313" key="1">
    <source>
        <dbReference type="EMBL" id="KAF7346816.1"/>
    </source>
</evidence>
<dbReference type="EMBL" id="JACAZH010000018">
    <property type="protein sequence ID" value="KAF7346816.1"/>
    <property type="molecule type" value="Genomic_DNA"/>
</dbReference>
<evidence type="ECO:0000313" key="2">
    <source>
        <dbReference type="Proteomes" id="UP000623467"/>
    </source>
</evidence>